<feature type="compositionally biased region" description="Polar residues" evidence="1">
    <location>
        <begin position="346"/>
        <end position="366"/>
    </location>
</feature>
<dbReference type="RefSeq" id="WP_248705536.1">
    <property type="nucleotide sequence ID" value="NZ_CAKOET010000001.1"/>
</dbReference>
<evidence type="ECO:0000313" key="4">
    <source>
        <dbReference type="EMBL" id="CAH1850098.1"/>
    </source>
</evidence>
<dbReference type="Gene3D" id="2.60.40.4300">
    <property type="match status" value="1"/>
</dbReference>
<gene>
    <name evidence="4" type="ORF">LMG032447_00063</name>
</gene>
<dbReference type="InterPro" id="IPR041558">
    <property type="entry name" value="MucBP_2"/>
</dbReference>
<feature type="region of interest" description="Disordered" evidence="1">
    <location>
        <begin position="227"/>
        <end position="366"/>
    </location>
</feature>
<evidence type="ECO:0000259" key="2">
    <source>
        <dbReference type="Pfam" id="PF17965"/>
    </source>
</evidence>
<evidence type="ECO:0000313" key="5">
    <source>
        <dbReference type="Proteomes" id="UP000838102"/>
    </source>
</evidence>
<dbReference type="Gene3D" id="3.10.20.470">
    <property type="match status" value="1"/>
</dbReference>
<comment type="caution">
    <text evidence="4">The sequence shown here is derived from an EMBL/GenBank/DDBJ whole genome shotgun (WGS) entry which is preliminary data.</text>
</comment>
<organism evidence="4 5">
    <name type="scientific">Convivina praedatoris</name>
    <dbReference type="NCBI Taxonomy" id="2880963"/>
    <lineage>
        <taxon>Bacteria</taxon>
        <taxon>Bacillati</taxon>
        <taxon>Bacillota</taxon>
        <taxon>Bacilli</taxon>
        <taxon>Lactobacillales</taxon>
        <taxon>Lactobacillaceae</taxon>
        <taxon>Convivina</taxon>
    </lineage>
</organism>
<accession>A0ABN8HB25</accession>
<feature type="region of interest" description="Disordered" evidence="1">
    <location>
        <begin position="73"/>
        <end position="99"/>
    </location>
</feature>
<dbReference type="Proteomes" id="UP000838102">
    <property type="component" value="Unassembled WGS sequence"/>
</dbReference>
<dbReference type="EMBL" id="CAKOEU010000001">
    <property type="protein sequence ID" value="CAH1850098.1"/>
    <property type="molecule type" value="Genomic_DNA"/>
</dbReference>
<evidence type="ECO:0000256" key="1">
    <source>
        <dbReference type="SAM" id="MobiDB-lite"/>
    </source>
</evidence>
<sequence>MTVNYIDIDDHNVVVLSDQVTSAYNDTAEYSTVDRIAALEKRGFVFVKDEYPKEPIVGADKLTFVVEFKHGTRTVTQQTPGTPGRPVDPSNPNGPKYPQGTDIHSLVKQVHRVINYIYDDGRIVAPTVDQSVEYSRKGTFDLVDIDKAVDYTPWMTNKAIFEAVTSPVINGYVADKNNIPSETTTALTGDTHITVVYHIDQNSQSTSTSESMSSSISSSISAAESATSTSTSTLESESASDSTSTSTSKSTSTSAFDSESTSISTFESMSSSASASESKSESDSTSISDSASALTSKSKAQSDRASQSEFQSSSESTSTTKSDSRSALITESTLTSTSESARPDSKSATQFTGDTHNGATSDSTSDAQLVLSSTSNRTGMPMSRAVTESNYNSSSLFSSNVGSKQAGTVPATATRASRHAVKNTSIVGALSLMAASVFGISFGRNRKH</sequence>
<evidence type="ECO:0000259" key="3">
    <source>
        <dbReference type="Pfam" id="PF17966"/>
    </source>
</evidence>
<feature type="domain" description="Mub B2-like" evidence="3">
    <location>
        <begin position="105"/>
        <end position="199"/>
    </location>
</feature>
<dbReference type="InterPro" id="IPR041495">
    <property type="entry name" value="Mub_B2"/>
</dbReference>
<dbReference type="Pfam" id="PF17966">
    <property type="entry name" value="Muc_B2"/>
    <property type="match status" value="1"/>
</dbReference>
<name>A0ABN8HB25_9LACO</name>
<feature type="domain" description="Mucin binding" evidence="2">
    <location>
        <begin position="2"/>
        <end position="70"/>
    </location>
</feature>
<protein>
    <submittedName>
        <fullName evidence="4">Uncharacterized protein</fullName>
    </submittedName>
</protein>
<proteinExistence type="predicted"/>
<feature type="compositionally biased region" description="Low complexity" evidence="1">
    <location>
        <begin position="227"/>
        <end position="340"/>
    </location>
</feature>
<reference evidence="4" key="1">
    <citation type="submission" date="2022-03" db="EMBL/GenBank/DDBJ databases">
        <authorList>
            <person name="Hettiarachchi G."/>
        </authorList>
    </citation>
    <scope>NUCLEOTIDE SEQUENCE</scope>
    <source>
        <strain evidence="4">LMG 32447</strain>
    </source>
</reference>
<dbReference type="Pfam" id="PF17965">
    <property type="entry name" value="MucBP_2"/>
    <property type="match status" value="1"/>
</dbReference>
<keyword evidence="5" id="KW-1185">Reference proteome</keyword>